<evidence type="ECO:0000256" key="3">
    <source>
        <dbReference type="ARBA" id="ARBA00022617"/>
    </source>
</evidence>
<feature type="binding site" description="axial binding residue" evidence="8">
    <location>
        <position position="459"/>
    </location>
    <ligand>
        <name>heme</name>
        <dbReference type="ChEBI" id="CHEBI:30413"/>
    </ligand>
    <ligandPart>
        <name>Fe</name>
        <dbReference type="ChEBI" id="CHEBI:18248"/>
    </ligandPart>
</feature>
<dbReference type="FunFam" id="1.10.630.10:FF:000006">
    <property type="entry name" value="Cytochrome P450 302a1, mitochondrial"/>
    <property type="match status" value="1"/>
</dbReference>
<dbReference type="PROSITE" id="PS00086">
    <property type="entry name" value="CYTOCHROME_P450"/>
    <property type="match status" value="1"/>
</dbReference>
<keyword evidence="4 8" id="KW-0479">Metal-binding</keyword>
<dbReference type="PANTHER" id="PTHR24279">
    <property type="entry name" value="CYTOCHROME P450"/>
    <property type="match status" value="1"/>
</dbReference>
<comment type="cofactor">
    <cofactor evidence="1 8">
        <name>heme</name>
        <dbReference type="ChEBI" id="CHEBI:30413"/>
    </cofactor>
</comment>
<dbReference type="PRINTS" id="PR00385">
    <property type="entry name" value="P450"/>
</dbReference>
<dbReference type="InterPro" id="IPR017972">
    <property type="entry name" value="Cyt_P450_CS"/>
</dbReference>
<dbReference type="InterPro" id="IPR002401">
    <property type="entry name" value="Cyt_P450_E_grp-I"/>
</dbReference>
<evidence type="ECO:0000256" key="1">
    <source>
        <dbReference type="ARBA" id="ARBA00001971"/>
    </source>
</evidence>
<dbReference type="KEGG" id="ccal:108629141"/>
<evidence type="ECO:0000256" key="4">
    <source>
        <dbReference type="ARBA" id="ARBA00022723"/>
    </source>
</evidence>
<dbReference type="GO" id="GO:0020037">
    <property type="term" value="F:heme binding"/>
    <property type="evidence" value="ECO:0007669"/>
    <property type="project" value="InterPro"/>
</dbReference>
<dbReference type="Proteomes" id="UP000694925">
    <property type="component" value="Unplaced"/>
</dbReference>
<dbReference type="GeneID" id="108629141"/>
<feature type="non-terminal residue" evidence="11">
    <location>
        <position position="501"/>
    </location>
</feature>
<gene>
    <name evidence="11" type="primary">LOC108629141</name>
</gene>
<evidence type="ECO:0000256" key="9">
    <source>
        <dbReference type="RuleBase" id="RU000461"/>
    </source>
</evidence>
<dbReference type="RefSeq" id="XP_017887068.2">
    <property type="nucleotide sequence ID" value="XM_018031579.2"/>
</dbReference>
<evidence type="ECO:0000313" key="10">
    <source>
        <dbReference type="Proteomes" id="UP000694925"/>
    </source>
</evidence>
<evidence type="ECO:0000256" key="7">
    <source>
        <dbReference type="ARBA" id="ARBA00023033"/>
    </source>
</evidence>
<accession>A0AAJ7NBE7</accession>
<dbReference type="CTD" id="45282"/>
<comment type="similarity">
    <text evidence="2 9">Belongs to the cytochrome P450 family.</text>
</comment>
<keyword evidence="10" id="KW-1185">Reference proteome</keyword>
<evidence type="ECO:0000256" key="8">
    <source>
        <dbReference type="PIRSR" id="PIRSR602401-1"/>
    </source>
</evidence>
<dbReference type="Gene3D" id="1.10.630.10">
    <property type="entry name" value="Cytochrome P450"/>
    <property type="match status" value="1"/>
</dbReference>
<organism evidence="10 11">
    <name type="scientific">Ceratina calcarata</name>
    <dbReference type="NCBI Taxonomy" id="156304"/>
    <lineage>
        <taxon>Eukaryota</taxon>
        <taxon>Metazoa</taxon>
        <taxon>Ecdysozoa</taxon>
        <taxon>Arthropoda</taxon>
        <taxon>Hexapoda</taxon>
        <taxon>Insecta</taxon>
        <taxon>Pterygota</taxon>
        <taxon>Neoptera</taxon>
        <taxon>Endopterygota</taxon>
        <taxon>Hymenoptera</taxon>
        <taxon>Apocrita</taxon>
        <taxon>Aculeata</taxon>
        <taxon>Apoidea</taxon>
        <taxon>Anthophila</taxon>
        <taxon>Apidae</taxon>
        <taxon>Ceratina</taxon>
        <taxon>Zadontomerus</taxon>
    </lineage>
</organism>
<dbReference type="CDD" id="cd11054">
    <property type="entry name" value="CYP24A1-like"/>
    <property type="match status" value="1"/>
</dbReference>
<reference evidence="11" key="1">
    <citation type="submission" date="2025-08" db="UniProtKB">
        <authorList>
            <consortium name="RefSeq"/>
        </authorList>
    </citation>
    <scope>IDENTIFICATION</scope>
    <source>
        <tissue evidence="11">Whole body</tissue>
    </source>
</reference>
<dbReference type="InterPro" id="IPR050479">
    <property type="entry name" value="CYP11_CYP27_families"/>
</dbReference>
<dbReference type="InterPro" id="IPR036396">
    <property type="entry name" value="Cyt_P450_sf"/>
</dbReference>
<evidence type="ECO:0000256" key="6">
    <source>
        <dbReference type="ARBA" id="ARBA00023004"/>
    </source>
</evidence>
<evidence type="ECO:0000313" key="11">
    <source>
        <dbReference type="RefSeq" id="XP_017887068.2"/>
    </source>
</evidence>
<dbReference type="GO" id="GO:0005506">
    <property type="term" value="F:iron ion binding"/>
    <property type="evidence" value="ECO:0007669"/>
    <property type="project" value="InterPro"/>
</dbReference>
<dbReference type="GO" id="GO:0016705">
    <property type="term" value="F:oxidoreductase activity, acting on paired donors, with incorporation or reduction of molecular oxygen"/>
    <property type="evidence" value="ECO:0007669"/>
    <property type="project" value="InterPro"/>
</dbReference>
<evidence type="ECO:0000256" key="5">
    <source>
        <dbReference type="ARBA" id="ARBA00023002"/>
    </source>
</evidence>
<dbReference type="InterPro" id="IPR001128">
    <property type="entry name" value="Cyt_P450"/>
</dbReference>
<evidence type="ECO:0000256" key="2">
    <source>
        <dbReference type="ARBA" id="ARBA00010617"/>
    </source>
</evidence>
<keyword evidence="7 9" id="KW-0503">Monooxygenase</keyword>
<dbReference type="PRINTS" id="PR00463">
    <property type="entry name" value="EP450I"/>
</dbReference>
<keyword evidence="5 9" id="KW-0560">Oxidoreductase</keyword>
<proteinExistence type="inferred from homology"/>
<dbReference type="PANTHER" id="PTHR24279:SF120">
    <property type="entry name" value="CYTOCHROME P450"/>
    <property type="match status" value="1"/>
</dbReference>
<dbReference type="SUPFAM" id="SSF48264">
    <property type="entry name" value="Cytochrome P450"/>
    <property type="match status" value="1"/>
</dbReference>
<sequence length="501" mass="57772">MYSRRYVFVKRKRMCKFYSDNVKVEIEKEKCEAKPFSDIPGPKSFPIIGTFYKYLPLIGEYSFTNLYDTGRKRLKQFGPLVREEIVPNVNVLWVFRPEDIAEILKAESGLHPERRSHLALLKYRKDRKQIYNTGGLIATNGPEWWRIRKEFQKVTSKPQNVINYLQETDQVVQEFVDLCGKEKFADLLPILSRLYLELTGLVVFDERLNSLSKEERRPDTTSSKLIKAAITTNSAILKLDNGLRLWRYFNTPLYKKLENAQSYMESVALDLVSRKKIDAKSRQNKSLLNAYFENPAIDIKDIVGMACDMLLAGIDTTTYSTAFCLYHLARNEHVQEKLRSEAERLLTCADQPLTADAIRNASYTKAVIKESLRLNPISVGIGRILQTDVVLNGYLVPKGTVVVTQNQIICRLPEYFDEPDSFIPERWLRDQSEGDERLNPGKSVHPYVLLPFGHGPRSCIARRFAEQNMQVLLLRICQRLKFRWDGNELGMTSVLINKPNA</sequence>
<keyword evidence="3 8" id="KW-0349">Heme</keyword>
<keyword evidence="6 8" id="KW-0408">Iron</keyword>
<dbReference type="Pfam" id="PF00067">
    <property type="entry name" value="p450"/>
    <property type="match status" value="1"/>
</dbReference>
<protein>
    <submittedName>
        <fullName evidence="11">Cytochrome P450 302a1, mitochondrial</fullName>
    </submittedName>
</protein>
<dbReference type="AlphaFoldDB" id="A0AAJ7NBE7"/>
<name>A0AAJ7NBE7_9HYME</name>
<dbReference type="GO" id="GO:0004497">
    <property type="term" value="F:monooxygenase activity"/>
    <property type="evidence" value="ECO:0007669"/>
    <property type="project" value="UniProtKB-KW"/>
</dbReference>